<accession>A0ABX0M9S5</accession>
<name>A0ABX0M9S5_9BURK</name>
<proteinExistence type="predicted"/>
<dbReference type="EMBL" id="VVIW01000025">
    <property type="protein sequence ID" value="NHZ43919.1"/>
    <property type="molecule type" value="Genomic_DNA"/>
</dbReference>
<gene>
    <name evidence="1" type="ORF">F1609_27680</name>
</gene>
<sequence>MTVFSRCDLTFMCRQTWNDLPVTDSAHIRYCGTCEKGVFPVRTRAQFEAASAVGRCVALTDDNEIVGWIGESGFDWMAEQSETVEFRIPHPLDAAAQSRLRLAFPKLENPKGGWQADTWIAIGTFSAQVAEVLTKDTLAQFPDFEVRMRCGEDLG</sequence>
<evidence type="ECO:0000313" key="1">
    <source>
        <dbReference type="EMBL" id="NHZ43919.1"/>
    </source>
</evidence>
<dbReference type="Proteomes" id="UP000819052">
    <property type="component" value="Unassembled WGS sequence"/>
</dbReference>
<organism evidence="1 2">
    <name type="scientific">Massilia aquatica</name>
    <dbReference type="NCBI Taxonomy" id="2609000"/>
    <lineage>
        <taxon>Bacteria</taxon>
        <taxon>Pseudomonadati</taxon>
        <taxon>Pseudomonadota</taxon>
        <taxon>Betaproteobacteria</taxon>
        <taxon>Burkholderiales</taxon>
        <taxon>Oxalobacteraceae</taxon>
        <taxon>Telluria group</taxon>
        <taxon>Massilia</taxon>
    </lineage>
</organism>
<keyword evidence="2" id="KW-1185">Reference proteome</keyword>
<evidence type="ECO:0000313" key="2">
    <source>
        <dbReference type="Proteomes" id="UP000819052"/>
    </source>
</evidence>
<reference evidence="1 2" key="1">
    <citation type="submission" date="2019-09" db="EMBL/GenBank/DDBJ databases">
        <title>Taxonomy of Antarctic Massilia spp.: description of Massilia rubra sp. nov., Massilia aquatica sp. nov., Massilia mucilaginosa sp. nov., Massilia frigida sp. nov. isolated from streams, lakes and regoliths.</title>
        <authorList>
            <person name="Holochova P."/>
            <person name="Sedlacek I."/>
            <person name="Kralova S."/>
            <person name="Maslanova I."/>
            <person name="Busse H.-J."/>
            <person name="Stankova E."/>
            <person name="Vrbovska V."/>
            <person name="Kovarovic V."/>
            <person name="Bartak M."/>
            <person name="Svec P."/>
            <person name="Pantucek R."/>
        </authorList>
    </citation>
    <scope>NUCLEOTIDE SEQUENCE [LARGE SCALE GENOMIC DNA]</scope>
    <source>
        <strain evidence="1 2">CCM 8693</strain>
    </source>
</reference>
<comment type="caution">
    <text evidence="1">The sequence shown here is derived from an EMBL/GenBank/DDBJ whole genome shotgun (WGS) entry which is preliminary data.</text>
</comment>
<dbReference type="RefSeq" id="WP_167080152.1">
    <property type="nucleotide sequence ID" value="NZ_VVIW01000025.1"/>
</dbReference>
<protein>
    <submittedName>
        <fullName evidence="1">Uncharacterized protein</fullName>
    </submittedName>
</protein>